<dbReference type="AlphaFoldDB" id="A0A4U8T8T5"/>
<dbReference type="Proteomes" id="UP000029861">
    <property type="component" value="Unassembled WGS sequence"/>
</dbReference>
<dbReference type="InterPro" id="IPR025264">
    <property type="entry name" value="Cag12"/>
</dbReference>
<evidence type="ECO:0000313" key="2">
    <source>
        <dbReference type="Proteomes" id="UP000029861"/>
    </source>
</evidence>
<organism evidence="1 2">
    <name type="scientific">Helicobacter trogontum</name>
    <dbReference type="NCBI Taxonomy" id="50960"/>
    <lineage>
        <taxon>Bacteria</taxon>
        <taxon>Pseudomonadati</taxon>
        <taxon>Campylobacterota</taxon>
        <taxon>Epsilonproteobacteria</taxon>
        <taxon>Campylobacterales</taxon>
        <taxon>Helicobacteraceae</taxon>
        <taxon>Helicobacter</taxon>
    </lineage>
</organism>
<sequence>MPIAKARGFTARFGNPKPKRLDNNSALTINNRLLEMQYNFVPKDPFLGNSDWTYHIVVTKINGEYLRNDEVLKTFLLAHNADKIILVGAKDLIQEYKHYFKQHQVTAIIEMQPVSPVPEDLDKVNILFFHKNLDSFMQ</sequence>
<evidence type="ECO:0000313" key="1">
    <source>
        <dbReference type="EMBL" id="TLD96129.1"/>
    </source>
</evidence>
<comment type="caution">
    <text evidence="1">The sequence shown here is derived from an EMBL/GenBank/DDBJ whole genome shotgun (WGS) entry which is preliminary data.</text>
</comment>
<dbReference type="STRING" id="50960.LS81_11975"/>
<accession>A0A4U8T8T5</accession>
<gene>
    <name evidence="1" type="ORF">LS80_008800</name>
</gene>
<dbReference type="EMBL" id="JRPK02000038">
    <property type="protein sequence ID" value="TLD96129.1"/>
    <property type="molecule type" value="Genomic_DNA"/>
</dbReference>
<reference evidence="1 2" key="1">
    <citation type="journal article" date="2014" name="Genome Announc.">
        <title>Draft genome sequences of eight enterohepatic helicobacter species isolated from both laboratory and wild rodents.</title>
        <authorList>
            <person name="Sheh A."/>
            <person name="Shen Z."/>
            <person name="Fox J.G."/>
        </authorList>
    </citation>
    <scope>NUCLEOTIDE SEQUENCE [LARGE SCALE GENOMIC DNA]</scope>
    <source>
        <strain evidence="1 2">ATCC 49310</strain>
    </source>
</reference>
<dbReference type="Pfam" id="PF13117">
    <property type="entry name" value="Cag12"/>
    <property type="match status" value="1"/>
</dbReference>
<protein>
    <submittedName>
        <fullName evidence="1">Cag pathogenicity island protein</fullName>
    </submittedName>
</protein>
<name>A0A4U8T8T5_9HELI</name>
<proteinExistence type="predicted"/>